<dbReference type="Proteomes" id="UP000789572">
    <property type="component" value="Unassembled WGS sequence"/>
</dbReference>
<accession>A0A9N9HBE0</accession>
<keyword evidence="2" id="KW-1185">Reference proteome</keyword>
<reference evidence="1" key="1">
    <citation type="submission" date="2021-06" db="EMBL/GenBank/DDBJ databases">
        <authorList>
            <person name="Kallberg Y."/>
            <person name="Tangrot J."/>
            <person name="Rosling A."/>
        </authorList>
    </citation>
    <scope>NUCLEOTIDE SEQUENCE</scope>
    <source>
        <strain evidence="1">IA702</strain>
    </source>
</reference>
<dbReference type="AlphaFoldDB" id="A0A9N9HBE0"/>
<feature type="non-terminal residue" evidence="1">
    <location>
        <position position="1"/>
    </location>
</feature>
<protein>
    <submittedName>
        <fullName evidence="1">10732_t:CDS:1</fullName>
    </submittedName>
</protein>
<sequence>IIVDSLRELNVLVEIGELRNRECVRLKDENTEIPELKKKFAEHF</sequence>
<dbReference type="OrthoDB" id="2438143at2759"/>
<proteinExistence type="predicted"/>
<name>A0A9N9HBE0_9GLOM</name>
<evidence type="ECO:0000313" key="1">
    <source>
        <dbReference type="EMBL" id="CAG8667433.1"/>
    </source>
</evidence>
<dbReference type="EMBL" id="CAJVPJ010006268">
    <property type="protein sequence ID" value="CAG8667433.1"/>
    <property type="molecule type" value="Genomic_DNA"/>
</dbReference>
<comment type="caution">
    <text evidence="1">The sequence shown here is derived from an EMBL/GenBank/DDBJ whole genome shotgun (WGS) entry which is preliminary data.</text>
</comment>
<organism evidence="1 2">
    <name type="scientific">Paraglomus occultum</name>
    <dbReference type="NCBI Taxonomy" id="144539"/>
    <lineage>
        <taxon>Eukaryota</taxon>
        <taxon>Fungi</taxon>
        <taxon>Fungi incertae sedis</taxon>
        <taxon>Mucoromycota</taxon>
        <taxon>Glomeromycotina</taxon>
        <taxon>Glomeromycetes</taxon>
        <taxon>Paraglomerales</taxon>
        <taxon>Paraglomeraceae</taxon>
        <taxon>Paraglomus</taxon>
    </lineage>
</organism>
<evidence type="ECO:0000313" key="2">
    <source>
        <dbReference type="Proteomes" id="UP000789572"/>
    </source>
</evidence>
<gene>
    <name evidence="1" type="ORF">POCULU_LOCUS10777</name>
</gene>